<dbReference type="GO" id="GO:0003743">
    <property type="term" value="F:translation initiation factor activity"/>
    <property type="evidence" value="ECO:0007669"/>
    <property type="project" value="InterPro"/>
</dbReference>
<sequence>MGNDITQEKNEDANGIQEETNTVEGTPTSLYGESDIIEEERSIVRVKVQQKKGTKKVTIIENIPKELRESLLSSLKKEMGCGGILLDDKSSIQLQGDKTNMGIATYLKRYIKGCKVELNGRIR</sequence>
<dbReference type="KEGG" id="ein:Eint_111540"/>
<dbReference type="SUPFAM" id="SSF55159">
    <property type="entry name" value="eIF1-like"/>
    <property type="match status" value="1"/>
</dbReference>
<dbReference type="GeneID" id="9699722"/>
<name>E0SA31_ENCIT</name>
<evidence type="ECO:0000259" key="2">
    <source>
        <dbReference type="PROSITE" id="PS50296"/>
    </source>
</evidence>
<feature type="region of interest" description="Disordered" evidence="1">
    <location>
        <begin position="1"/>
        <end position="31"/>
    </location>
</feature>
<gene>
    <name evidence="3" type="ORF">Eint_111540</name>
</gene>
<dbReference type="Pfam" id="PF01253">
    <property type="entry name" value="SUI1"/>
    <property type="match status" value="1"/>
</dbReference>
<dbReference type="RefSeq" id="XP_003074013.1">
    <property type="nucleotide sequence ID" value="XM_003073967.1"/>
</dbReference>
<dbReference type="CDD" id="cd00474">
    <property type="entry name" value="eIF1_SUI1_like"/>
    <property type="match status" value="1"/>
</dbReference>
<dbReference type="PROSITE" id="PS50296">
    <property type="entry name" value="SUI1"/>
    <property type="match status" value="1"/>
</dbReference>
<dbReference type="InterPro" id="IPR036877">
    <property type="entry name" value="SUI1_dom_sf"/>
</dbReference>
<organism evidence="3 4">
    <name type="scientific">Encephalitozoon intestinalis (strain ATCC 50506)</name>
    <name type="common">Microsporidian parasite</name>
    <name type="synonym">Septata intestinalis</name>
    <dbReference type="NCBI Taxonomy" id="876142"/>
    <lineage>
        <taxon>Eukaryota</taxon>
        <taxon>Fungi</taxon>
        <taxon>Fungi incertae sedis</taxon>
        <taxon>Microsporidia</taxon>
        <taxon>Unikaryonidae</taxon>
        <taxon>Encephalitozoon</taxon>
    </lineage>
</organism>
<dbReference type="HOGENOM" id="CLU_170489_0_0_1"/>
<reference evidence="3 4" key="1">
    <citation type="journal article" date="2010" name="Nat. Commun.">
        <title>The complete sequence of the smallest known nuclear genome from the microsporidian Encephalitozoon intestinalis.</title>
        <authorList>
            <person name="Corradi N."/>
            <person name="Pombert J.-F."/>
            <person name="Farinelli L."/>
            <person name="Didier E.S."/>
            <person name="Keeling P.J."/>
        </authorList>
    </citation>
    <scope>NUCLEOTIDE SEQUENCE [LARGE SCALE GENOMIC DNA]</scope>
    <source>
        <strain evidence="3 4">ATCC 50506</strain>
    </source>
</reference>
<keyword evidence="4" id="KW-1185">Reference proteome</keyword>
<dbReference type="EMBL" id="CP001952">
    <property type="protein sequence ID" value="ADM12653.1"/>
    <property type="molecule type" value="Genomic_DNA"/>
</dbReference>
<protein>
    <recommendedName>
        <fullName evidence="2">SUI1 domain-containing protein</fullName>
    </recommendedName>
</protein>
<reference evidence="3 4" key="2">
    <citation type="journal article" date="2012" name="Proc. Natl. Acad. Sci. U.S.A.">
        <title>Gain and loss of multiple functionally related, horizontally transferred genes in the reduced genomes of two microsporidian parasites.</title>
        <authorList>
            <person name="Pombert J.-F."/>
            <person name="Selman M."/>
            <person name="Burki F."/>
            <person name="Bardell F.T."/>
            <person name="Farinelli L."/>
            <person name="Solter L.F."/>
            <person name="Whitman D.W."/>
            <person name="Weiss L.M."/>
            <person name="Corradi N."/>
            <person name="Keeling P.J."/>
        </authorList>
    </citation>
    <scope>NUCLEOTIDE SEQUENCE [LARGE SCALE GENOMIC DNA]</scope>
    <source>
        <strain evidence="3 4">ATCC 50506</strain>
    </source>
</reference>
<dbReference type="InterPro" id="IPR001950">
    <property type="entry name" value="SUI1"/>
</dbReference>
<accession>E0SA31</accession>
<dbReference type="Gene3D" id="3.30.780.10">
    <property type="entry name" value="SUI1-like domain"/>
    <property type="match status" value="1"/>
</dbReference>
<dbReference type="OrthoDB" id="2193673at2759"/>
<evidence type="ECO:0000313" key="3">
    <source>
        <dbReference type="EMBL" id="ADM12653.1"/>
    </source>
</evidence>
<feature type="compositionally biased region" description="Basic and acidic residues" evidence="1">
    <location>
        <begin position="1"/>
        <end position="12"/>
    </location>
</feature>
<evidence type="ECO:0000256" key="1">
    <source>
        <dbReference type="SAM" id="MobiDB-lite"/>
    </source>
</evidence>
<evidence type="ECO:0000313" key="4">
    <source>
        <dbReference type="Proteomes" id="UP000002313"/>
    </source>
</evidence>
<proteinExistence type="predicted"/>
<dbReference type="VEuPathDB" id="MicrosporidiaDB:Eint_111540"/>
<feature type="domain" description="SUI1" evidence="2">
    <location>
        <begin position="44"/>
        <end position="110"/>
    </location>
</feature>
<dbReference type="Proteomes" id="UP000002313">
    <property type="component" value="Chromosome XI"/>
</dbReference>
<feature type="compositionally biased region" description="Polar residues" evidence="1">
    <location>
        <begin position="17"/>
        <end position="31"/>
    </location>
</feature>
<dbReference type="AlphaFoldDB" id="E0SA31"/>